<organism evidence="1 2">
    <name type="scientific">Vitreoscilla massiliensis</name>
    <dbReference type="NCBI Taxonomy" id="1689272"/>
    <lineage>
        <taxon>Bacteria</taxon>
        <taxon>Pseudomonadati</taxon>
        <taxon>Pseudomonadota</taxon>
        <taxon>Betaproteobacteria</taxon>
        <taxon>Neisseriales</taxon>
        <taxon>Neisseriaceae</taxon>
        <taxon>Vitreoscilla</taxon>
    </lineage>
</organism>
<evidence type="ECO:0000313" key="2">
    <source>
        <dbReference type="Proteomes" id="UP000832011"/>
    </source>
</evidence>
<dbReference type="InterPro" id="IPR029044">
    <property type="entry name" value="Nucleotide-diphossugar_trans"/>
</dbReference>
<dbReference type="PANTHER" id="PTHR34496:SF10">
    <property type="entry name" value="GLCNAC TRANSFERASE"/>
    <property type="match status" value="1"/>
</dbReference>
<gene>
    <name evidence="1" type="ORF">LVJ82_07135</name>
</gene>
<reference evidence="1 2" key="1">
    <citation type="journal article" date="2022" name="Res Sq">
        <title>Evolution of multicellular longitudinally dividing oral cavity symbionts (Neisseriaceae).</title>
        <authorList>
            <person name="Nyongesa S."/>
            <person name="Weber P."/>
            <person name="Bernet E."/>
            <person name="Pullido F."/>
            <person name="Nieckarz M."/>
            <person name="Delaby M."/>
            <person name="Nieves C."/>
            <person name="Viehboeck T."/>
            <person name="Krause N."/>
            <person name="Rivera-Millot A."/>
            <person name="Nakamura A."/>
            <person name="Vischer N."/>
            <person name="VanNieuwenhze M."/>
            <person name="Brun Y."/>
            <person name="Cava F."/>
            <person name="Bulgheresi S."/>
            <person name="Veyrier F."/>
        </authorList>
    </citation>
    <scope>NUCLEOTIDE SEQUENCE [LARGE SCALE GENOMIC DNA]</scope>
    <source>
        <strain evidence="1 2">SN4</strain>
    </source>
</reference>
<proteinExistence type="predicted"/>
<dbReference type="PANTHER" id="PTHR34496">
    <property type="entry name" value="GLCNAC TRANSFERASE-RELATED"/>
    <property type="match status" value="1"/>
</dbReference>
<dbReference type="Proteomes" id="UP000832011">
    <property type="component" value="Chromosome"/>
</dbReference>
<keyword evidence="2" id="KW-1185">Reference proteome</keyword>
<evidence type="ECO:0000313" key="1">
    <source>
        <dbReference type="EMBL" id="UOO90734.1"/>
    </source>
</evidence>
<dbReference type="SUPFAM" id="SSF53448">
    <property type="entry name" value="Nucleotide-diphospho-sugar transferases"/>
    <property type="match status" value="1"/>
</dbReference>
<accession>A0ABY4E5H2</accession>
<name>A0ABY4E5H2_9NEIS</name>
<dbReference type="EMBL" id="CP091511">
    <property type="protein sequence ID" value="UOO90734.1"/>
    <property type="molecule type" value="Genomic_DNA"/>
</dbReference>
<dbReference type="Pfam" id="PF11397">
    <property type="entry name" value="GlcNAc"/>
    <property type="match status" value="2"/>
</dbReference>
<dbReference type="RefSeq" id="WP_082625489.1">
    <property type="nucleotide sequence ID" value="NZ_CABKVG010000005.1"/>
</dbReference>
<protein>
    <submittedName>
        <fullName evidence="1">UDP-N-acetylglucosamine-transferase</fullName>
    </submittedName>
</protein>
<sequence length="316" mass="36765">MMKPLSEATIFVSIASYRDAQLPLTVASLFEQAEHPERVFVGVFNQIHLQEDQDCVAADRANMLQHVLDYNEAQGACWARGYVWNKLLAEQDYALQIDSHSRFARHWDTDLLQMYANIGDEQAVITHYPMGFDTETGELDKQMYTYFNVQSFRATQLPEVTSGAIEVQAAPKQCAQTAFIAAGSLFGRADMFKQVPYDPYIYFHGEEITYAARLWTHGYNLYLPNQPFMWHDYKNLNKRPLHWQDHKQWSLKDELAQQRCRHLLRIKKADDVRAIHQLEQYGLGFERSLDEYQVFSGIHFKHQLLDKKAKSGKQYG</sequence>
<dbReference type="InterPro" id="IPR021067">
    <property type="entry name" value="Glycosyltransferase"/>
</dbReference>